<organism evidence="2 3">
    <name type="scientific">Bacillus salipaludis</name>
    <dbReference type="NCBI Taxonomy" id="2547811"/>
    <lineage>
        <taxon>Bacteria</taxon>
        <taxon>Bacillati</taxon>
        <taxon>Bacillota</taxon>
        <taxon>Bacilli</taxon>
        <taxon>Bacillales</taxon>
        <taxon>Bacillaceae</taxon>
        <taxon>Bacillus</taxon>
    </lineage>
</organism>
<dbReference type="RefSeq" id="WP_133333083.1">
    <property type="nucleotide sequence ID" value="NZ_SMYO01000002.1"/>
</dbReference>
<name>A0A4R5VY41_9BACI</name>
<dbReference type="Pfam" id="PF01797">
    <property type="entry name" value="Y1_Tnp"/>
    <property type="match status" value="1"/>
</dbReference>
<gene>
    <name evidence="2" type="ORF">E2K98_04570</name>
</gene>
<evidence type="ECO:0000313" key="3">
    <source>
        <dbReference type="Proteomes" id="UP000295132"/>
    </source>
</evidence>
<dbReference type="AlphaFoldDB" id="A0A4R5VY41"/>
<dbReference type="GO" id="GO:0003677">
    <property type="term" value="F:DNA binding"/>
    <property type="evidence" value="ECO:0007669"/>
    <property type="project" value="InterPro"/>
</dbReference>
<dbReference type="Proteomes" id="UP000295132">
    <property type="component" value="Unassembled WGS sequence"/>
</dbReference>
<reference evidence="2 3" key="1">
    <citation type="submission" date="2019-03" db="EMBL/GenBank/DDBJ databases">
        <title>Bacillus niacini sp. nov. a Nicotinate-Metabolizing Mesophile Isolated from Soil.</title>
        <authorList>
            <person name="Zhang G."/>
        </authorList>
    </citation>
    <scope>NUCLEOTIDE SEQUENCE [LARGE SCALE GENOMIC DNA]</scope>
    <source>
        <strain evidence="2 3">WN066</strain>
    </source>
</reference>
<sequence length="190" mass="22674">MSRPHRIWYPGAKYHITNRGNRRSSIFYDEQDHLAYLELLKEVRSVFPFHLHAYCLMTNHIHLLIETIHHHPKHIMKMLNSRYAMYFNKRHHLIGHLFQGRYGAELIDTAEYLLDVSRYIHLNPVEAGMVKSPKHYPWSSYSAYISNSHNLEIFTTKKILSFFPEPQKNYYRKFVEGKITVPSNLPVEIH</sequence>
<dbReference type="GO" id="GO:0004803">
    <property type="term" value="F:transposase activity"/>
    <property type="evidence" value="ECO:0007669"/>
    <property type="project" value="InterPro"/>
</dbReference>
<dbReference type="SMART" id="SM01321">
    <property type="entry name" value="Y1_Tnp"/>
    <property type="match status" value="1"/>
</dbReference>
<evidence type="ECO:0000259" key="1">
    <source>
        <dbReference type="SMART" id="SM01321"/>
    </source>
</evidence>
<dbReference type="InterPro" id="IPR036515">
    <property type="entry name" value="Transposase_17_sf"/>
</dbReference>
<accession>A0A4R5VY41</accession>
<dbReference type="PANTHER" id="PTHR34322">
    <property type="entry name" value="TRANSPOSASE, Y1_TNP DOMAIN-CONTAINING"/>
    <property type="match status" value="1"/>
</dbReference>
<dbReference type="InterPro" id="IPR002686">
    <property type="entry name" value="Transposase_17"/>
</dbReference>
<dbReference type="GO" id="GO:0006313">
    <property type="term" value="P:DNA transposition"/>
    <property type="evidence" value="ECO:0007669"/>
    <property type="project" value="InterPro"/>
</dbReference>
<comment type="caution">
    <text evidence="2">The sequence shown here is derived from an EMBL/GenBank/DDBJ whole genome shotgun (WGS) entry which is preliminary data.</text>
</comment>
<dbReference type="SUPFAM" id="SSF143422">
    <property type="entry name" value="Transposase IS200-like"/>
    <property type="match status" value="1"/>
</dbReference>
<dbReference type="PANTHER" id="PTHR34322:SF2">
    <property type="entry name" value="TRANSPOSASE IS200-LIKE DOMAIN-CONTAINING PROTEIN"/>
    <property type="match status" value="1"/>
</dbReference>
<protein>
    <submittedName>
        <fullName evidence="2">Transposase</fullName>
    </submittedName>
</protein>
<proteinExistence type="predicted"/>
<evidence type="ECO:0000313" key="2">
    <source>
        <dbReference type="EMBL" id="TDK64143.1"/>
    </source>
</evidence>
<dbReference type="EMBL" id="SMYO01000002">
    <property type="protein sequence ID" value="TDK64143.1"/>
    <property type="molecule type" value="Genomic_DNA"/>
</dbReference>
<feature type="domain" description="Transposase IS200-like" evidence="1">
    <location>
        <begin position="9"/>
        <end position="123"/>
    </location>
</feature>
<dbReference type="Gene3D" id="3.30.70.1290">
    <property type="entry name" value="Transposase IS200-like"/>
    <property type="match status" value="1"/>
</dbReference>